<protein>
    <recommendedName>
        <fullName evidence="2">DUF7726 domain-containing protein</fullName>
    </recommendedName>
</protein>
<evidence type="ECO:0000313" key="4">
    <source>
        <dbReference type="Proteomes" id="UP001303473"/>
    </source>
</evidence>
<comment type="caution">
    <text evidence="3">The sequence shown here is derived from an EMBL/GenBank/DDBJ whole genome shotgun (WGS) entry which is preliminary data.</text>
</comment>
<dbReference type="Pfam" id="PF24852">
    <property type="entry name" value="DUF7726"/>
    <property type="match status" value="2"/>
</dbReference>
<evidence type="ECO:0000256" key="1">
    <source>
        <dbReference type="SAM" id="MobiDB-lite"/>
    </source>
</evidence>
<accession>A0AAN6N9V7</accession>
<proteinExistence type="predicted"/>
<dbReference type="Gene3D" id="1.10.260.40">
    <property type="entry name" value="lambda repressor-like DNA-binding domains"/>
    <property type="match status" value="1"/>
</dbReference>
<feature type="region of interest" description="Disordered" evidence="1">
    <location>
        <begin position="73"/>
        <end position="106"/>
    </location>
</feature>
<keyword evidence="4" id="KW-1185">Reference proteome</keyword>
<organism evidence="3 4">
    <name type="scientific">Diplogelasinospora grovesii</name>
    <dbReference type="NCBI Taxonomy" id="303347"/>
    <lineage>
        <taxon>Eukaryota</taxon>
        <taxon>Fungi</taxon>
        <taxon>Dikarya</taxon>
        <taxon>Ascomycota</taxon>
        <taxon>Pezizomycotina</taxon>
        <taxon>Sordariomycetes</taxon>
        <taxon>Sordariomycetidae</taxon>
        <taxon>Sordariales</taxon>
        <taxon>Diplogelasinosporaceae</taxon>
        <taxon>Diplogelasinospora</taxon>
    </lineage>
</organism>
<feature type="domain" description="DUF7726" evidence="2">
    <location>
        <begin position="2"/>
        <end position="70"/>
    </location>
</feature>
<dbReference type="Proteomes" id="UP001303473">
    <property type="component" value="Unassembled WGS sequence"/>
</dbReference>
<dbReference type="PANTHER" id="PTHR42339">
    <property type="entry name" value="HISTONE H1"/>
    <property type="match status" value="1"/>
</dbReference>
<gene>
    <name evidence="3" type="ORF">QBC46DRAFT_110265</name>
</gene>
<evidence type="ECO:0000259" key="2">
    <source>
        <dbReference type="Pfam" id="PF24852"/>
    </source>
</evidence>
<feature type="compositionally biased region" description="Low complexity" evidence="1">
    <location>
        <begin position="80"/>
        <end position="98"/>
    </location>
</feature>
<name>A0AAN6N9V7_9PEZI</name>
<dbReference type="EMBL" id="MU853787">
    <property type="protein sequence ID" value="KAK3941114.1"/>
    <property type="molecule type" value="Genomic_DNA"/>
</dbReference>
<reference evidence="4" key="1">
    <citation type="journal article" date="2023" name="Mol. Phylogenet. Evol.">
        <title>Genome-scale phylogeny and comparative genomics of the fungal order Sordariales.</title>
        <authorList>
            <person name="Hensen N."/>
            <person name="Bonometti L."/>
            <person name="Westerberg I."/>
            <person name="Brannstrom I.O."/>
            <person name="Guillou S."/>
            <person name="Cros-Aarteil S."/>
            <person name="Calhoun S."/>
            <person name="Haridas S."/>
            <person name="Kuo A."/>
            <person name="Mondo S."/>
            <person name="Pangilinan J."/>
            <person name="Riley R."/>
            <person name="LaButti K."/>
            <person name="Andreopoulos B."/>
            <person name="Lipzen A."/>
            <person name="Chen C."/>
            <person name="Yan M."/>
            <person name="Daum C."/>
            <person name="Ng V."/>
            <person name="Clum A."/>
            <person name="Steindorff A."/>
            <person name="Ohm R.A."/>
            <person name="Martin F."/>
            <person name="Silar P."/>
            <person name="Natvig D.O."/>
            <person name="Lalanne C."/>
            <person name="Gautier V."/>
            <person name="Ament-Velasquez S.L."/>
            <person name="Kruys A."/>
            <person name="Hutchinson M.I."/>
            <person name="Powell A.J."/>
            <person name="Barry K."/>
            <person name="Miller A.N."/>
            <person name="Grigoriev I.V."/>
            <person name="Debuchy R."/>
            <person name="Gladieux P."/>
            <person name="Hiltunen Thoren M."/>
            <person name="Johannesson H."/>
        </authorList>
    </citation>
    <scope>NUCLEOTIDE SEQUENCE [LARGE SCALE GENOMIC DNA]</scope>
    <source>
        <strain evidence="4">CBS 340.73</strain>
    </source>
</reference>
<sequence length="258" mass="28497">MTENCDQVRRKINRVLDSGAITKTAFAKELGVSAKSLSGFLGEHGMYKGSGYAAYDSAWEFFEKRKMAGVPMPTVKKAKPTPSDHPSSSTTGISTSTSAAGKGKGVSTAPVDISDIYLDGEEEDDVSVYETCDEVRRRINAHLKKPGVTQAQFCRDIYAQLHGPNKPSQIQSSQLARFRGMKGPNAGATSTVFYAAYVFFEKIRIKEGKPKTKHRRDMEDIWEHRGGFDRERDANTKYLGLAGSTLYIDHYGQLIPGR</sequence>
<feature type="domain" description="DUF7726" evidence="2">
    <location>
        <begin position="127"/>
        <end position="209"/>
    </location>
</feature>
<dbReference type="InterPro" id="IPR056143">
    <property type="entry name" value="DUF7726"/>
</dbReference>
<dbReference type="GO" id="GO:0003677">
    <property type="term" value="F:DNA binding"/>
    <property type="evidence" value="ECO:0007669"/>
    <property type="project" value="InterPro"/>
</dbReference>
<evidence type="ECO:0000313" key="3">
    <source>
        <dbReference type="EMBL" id="KAK3941114.1"/>
    </source>
</evidence>
<dbReference type="PANTHER" id="PTHR42339:SF1">
    <property type="entry name" value="HISTONE H1"/>
    <property type="match status" value="1"/>
</dbReference>
<dbReference type="InterPro" id="IPR010982">
    <property type="entry name" value="Lambda_DNA-bd_dom_sf"/>
</dbReference>
<dbReference type="AlphaFoldDB" id="A0AAN6N9V7"/>